<reference evidence="4" key="1">
    <citation type="journal article" date="2020" name="Stud. Mycol.">
        <title>101 Dothideomycetes genomes: a test case for predicting lifestyles and emergence of pathogens.</title>
        <authorList>
            <person name="Haridas S."/>
            <person name="Albert R."/>
            <person name="Binder M."/>
            <person name="Bloem J."/>
            <person name="Labutti K."/>
            <person name="Salamov A."/>
            <person name="Andreopoulos B."/>
            <person name="Baker S."/>
            <person name="Barry K."/>
            <person name="Bills G."/>
            <person name="Bluhm B."/>
            <person name="Cannon C."/>
            <person name="Castanera R."/>
            <person name="Culley D."/>
            <person name="Daum C."/>
            <person name="Ezra D."/>
            <person name="Gonzalez J."/>
            <person name="Henrissat B."/>
            <person name="Kuo A."/>
            <person name="Liang C."/>
            <person name="Lipzen A."/>
            <person name="Lutzoni F."/>
            <person name="Magnuson J."/>
            <person name="Mondo S."/>
            <person name="Nolan M."/>
            <person name="Ohm R."/>
            <person name="Pangilinan J."/>
            <person name="Park H.-J."/>
            <person name="Ramirez L."/>
            <person name="Alfaro M."/>
            <person name="Sun H."/>
            <person name="Tritt A."/>
            <person name="Yoshinaga Y."/>
            <person name="Zwiers L.-H."/>
            <person name="Turgeon B."/>
            <person name="Goodwin S."/>
            <person name="Spatafora J."/>
            <person name="Crous P."/>
            <person name="Grigoriev I."/>
        </authorList>
    </citation>
    <scope>NUCLEOTIDE SEQUENCE</scope>
    <source>
        <strain evidence="4">CBS 130266</strain>
    </source>
</reference>
<comment type="subcellular location">
    <subcellularLocation>
        <location evidence="1 3">Nucleus</location>
    </subcellularLocation>
</comment>
<accession>A0A9P4NP58</accession>
<dbReference type="EMBL" id="MU007049">
    <property type="protein sequence ID" value="KAF2429136.1"/>
    <property type="molecule type" value="Genomic_DNA"/>
</dbReference>
<dbReference type="InterPro" id="IPR003822">
    <property type="entry name" value="PAH"/>
</dbReference>
<sequence>MDTISTPEMDLQADLPVSAKARFDSVNVVVGQHIQQQQQQQQEETQEKRQNRVKEQFELQQHQQIQQQREHLSNSPNYTQSIAYLSQIKSRCPDKHVQFVAMMKDYQLHRITMEDVILWVTRLFVGYPDLIDGFRVFLPEGWDFGFVVRITNPSGVCVKF</sequence>
<evidence type="ECO:0000313" key="5">
    <source>
        <dbReference type="Proteomes" id="UP000800235"/>
    </source>
</evidence>
<dbReference type="PANTHER" id="PTHR12346">
    <property type="entry name" value="SIN3B-RELATED"/>
    <property type="match status" value="1"/>
</dbReference>
<evidence type="ECO:0000256" key="3">
    <source>
        <dbReference type="PROSITE-ProRule" id="PRU00810"/>
    </source>
</evidence>
<dbReference type="GO" id="GO:0003714">
    <property type="term" value="F:transcription corepressor activity"/>
    <property type="evidence" value="ECO:0007669"/>
    <property type="project" value="InterPro"/>
</dbReference>
<dbReference type="InterPro" id="IPR039774">
    <property type="entry name" value="Sin3-like"/>
</dbReference>
<dbReference type="Pfam" id="PF02671">
    <property type="entry name" value="PAH"/>
    <property type="match status" value="1"/>
</dbReference>
<evidence type="ECO:0000313" key="4">
    <source>
        <dbReference type="EMBL" id="KAF2429136.1"/>
    </source>
</evidence>
<evidence type="ECO:0000256" key="2">
    <source>
        <dbReference type="ARBA" id="ARBA00023242"/>
    </source>
</evidence>
<comment type="caution">
    <text evidence="4">The sequence shown here is derived from an EMBL/GenBank/DDBJ whole genome shotgun (WGS) entry which is preliminary data.</text>
</comment>
<dbReference type="PROSITE" id="PS51477">
    <property type="entry name" value="PAH"/>
    <property type="match status" value="1"/>
</dbReference>
<protein>
    <submittedName>
        <fullName evidence="4">Uncharacterized protein</fullName>
    </submittedName>
</protein>
<dbReference type="SUPFAM" id="SSF47762">
    <property type="entry name" value="PAH2 domain"/>
    <property type="match status" value="1"/>
</dbReference>
<proteinExistence type="predicted"/>
<dbReference type="Proteomes" id="UP000800235">
    <property type="component" value="Unassembled WGS sequence"/>
</dbReference>
<keyword evidence="5" id="KW-1185">Reference proteome</keyword>
<name>A0A9P4NP58_9PEZI</name>
<dbReference type="GO" id="GO:0005634">
    <property type="term" value="C:nucleus"/>
    <property type="evidence" value="ECO:0007669"/>
    <property type="project" value="UniProtKB-SubCell"/>
</dbReference>
<dbReference type="Gene3D" id="1.20.1160.11">
    <property type="entry name" value="Paired amphipathic helix"/>
    <property type="match status" value="1"/>
</dbReference>
<dbReference type="AlphaFoldDB" id="A0A9P4NP58"/>
<keyword evidence="2 3" id="KW-0539">Nucleus</keyword>
<evidence type="ECO:0000256" key="1">
    <source>
        <dbReference type="ARBA" id="ARBA00004123"/>
    </source>
</evidence>
<dbReference type="OrthoDB" id="20872at2759"/>
<gene>
    <name evidence="4" type="ORF">EJ08DRAFT_300867</name>
</gene>
<dbReference type="InterPro" id="IPR036600">
    <property type="entry name" value="PAH_sf"/>
</dbReference>
<organism evidence="4 5">
    <name type="scientific">Tothia fuscella</name>
    <dbReference type="NCBI Taxonomy" id="1048955"/>
    <lineage>
        <taxon>Eukaryota</taxon>
        <taxon>Fungi</taxon>
        <taxon>Dikarya</taxon>
        <taxon>Ascomycota</taxon>
        <taxon>Pezizomycotina</taxon>
        <taxon>Dothideomycetes</taxon>
        <taxon>Pleosporomycetidae</taxon>
        <taxon>Venturiales</taxon>
        <taxon>Cylindrosympodiaceae</taxon>
        <taxon>Tothia</taxon>
    </lineage>
</organism>